<evidence type="ECO:0000313" key="7">
    <source>
        <dbReference type="EMBL" id="GAH07902.1"/>
    </source>
</evidence>
<keyword evidence="5" id="KW-0472">Membrane</keyword>
<dbReference type="InterPro" id="IPR027417">
    <property type="entry name" value="P-loop_NTPase"/>
</dbReference>
<dbReference type="EMBL" id="BART01036138">
    <property type="protein sequence ID" value="GAH07902.1"/>
    <property type="molecule type" value="Genomic_DNA"/>
</dbReference>
<dbReference type="Pfam" id="PF00005">
    <property type="entry name" value="ABC_tran"/>
    <property type="match status" value="1"/>
</dbReference>
<gene>
    <name evidence="7" type="ORF">S01H4_61074</name>
</gene>
<dbReference type="SUPFAM" id="SSF52540">
    <property type="entry name" value="P-loop containing nucleoside triphosphate hydrolases"/>
    <property type="match status" value="1"/>
</dbReference>
<proteinExistence type="inferred from homology"/>
<keyword evidence="4" id="KW-0067">ATP-binding</keyword>
<evidence type="ECO:0000256" key="5">
    <source>
        <dbReference type="SAM" id="Phobius"/>
    </source>
</evidence>
<dbReference type="PANTHER" id="PTHR43776">
    <property type="entry name" value="TRANSPORT ATP-BINDING PROTEIN"/>
    <property type="match status" value="1"/>
</dbReference>
<keyword evidence="5" id="KW-1133">Transmembrane helix</keyword>
<evidence type="ECO:0000259" key="6">
    <source>
        <dbReference type="Pfam" id="PF00005"/>
    </source>
</evidence>
<evidence type="ECO:0000256" key="2">
    <source>
        <dbReference type="ARBA" id="ARBA00022448"/>
    </source>
</evidence>
<dbReference type="GO" id="GO:0005524">
    <property type="term" value="F:ATP binding"/>
    <property type="evidence" value="ECO:0007669"/>
    <property type="project" value="UniProtKB-KW"/>
</dbReference>
<sequence>SHLLKNKRALYLGSSILSTLIVSLIPFLSFESSLFLASVLSIISSIILKSFFIKRIPLGEIRELSKLEQGKILLQINNLKVYYPLLGGVLKRQIGAVKAVDGVNLVIKTGETLGLVGESGCGKSTLARAILGLLEIQEGDILFNDINVNEDYTNFLRQKIQIVFQDPDASLNPRLKV</sequence>
<dbReference type="Gene3D" id="3.40.50.300">
    <property type="entry name" value="P-loop containing nucleotide triphosphate hydrolases"/>
    <property type="match status" value="1"/>
</dbReference>
<dbReference type="PANTHER" id="PTHR43776:SF7">
    <property type="entry name" value="D,D-DIPEPTIDE TRANSPORT ATP-BINDING PROTEIN DDPF-RELATED"/>
    <property type="match status" value="1"/>
</dbReference>
<comment type="caution">
    <text evidence="7">The sequence shown here is derived from an EMBL/GenBank/DDBJ whole genome shotgun (WGS) entry which is preliminary data.</text>
</comment>
<organism evidence="7">
    <name type="scientific">marine sediment metagenome</name>
    <dbReference type="NCBI Taxonomy" id="412755"/>
    <lineage>
        <taxon>unclassified sequences</taxon>
        <taxon>metagenomes</taxon>
        <taxon>ecological metagenomes</taxon>
    </lineage>
</organism>
<keyword evidence="3" id="KW-0547">Nucleotide-binding</keyword>
<accession>X1CJM7</accession>
<feature type="transmembrane region" description="Helical" evidence="5">
    <location>
        <begin position="34"/>
        <end position="52"/>
    </location>
</feature>
<evidence type="ECO:0000256" key="3">
    <source>
        <dbReference type="ARBA" id="ARBA00022741"/>
    </source>
</evidence>
<dbReference type="GO" id="GO:0016887">
    <property type="term" value="F:ATP hydrolysis activity"/>
    <property type="evidence" value="ECO:0007669"/>
    <property type="project" value="InterPro"/>
</dbReference>
<feature type="non-terminal residue" evidence="7">
    <location>
        <position position="177"/>
    </location>
</feature>
<feature type="domain" description="ABC transporter" evidence="6">
    <location>
        <begin position="101"/>
        <end position="176"/>
    </location>
</feature>
<feature type="transmembrane region" description="Helical" evidence="5">
    <location>
        <begin position="9"/>
        <end position="28"/>
    </location>
</feature>
<protein>
    <recommendedName>
        <fullName evidence="6">ABC transporter domain-containing protein</fullName>
    </recommendedName>
</protein>
<dbReference type="InterPro" id="IPR003439">
    <property type="entry name" value="ABC_transporter-like_ATP-bd"/>
</dbReference>
<keyword evidence="5" id="KW-0812">Transmembrane</keyword>
<reference evidence="7" key="1">
    <citation type="journal article" date="2014" name="Front. Microbiol.">
        <title>High frequency of phylogenetically diverse reductive dehalogenase-homologous genes in deep subseafloor sedimentary metagenomes.</title>
        <authorList>
            <person name="Kawai M."/>
            <person name="Futagami T."/>
            <person name="Toyoda A."/>
            <person name="Takaki Y."/>
            <person name="Nishi S."/>
            <person name="Hori S."/>
            <person name="Arai W."/>
            <person name="Tsubouchi T."/>
            <person name="Morono Y."/>
            <person name="Uchiyama I."/>
            <person name="Ito T."/>
            <person name="Fujiyama A."/>
            <person name="Inagaki F."/>
            <person name="Takami H."/>
        </authorList>
    </citation>
    <scope>NUCLEOTIDE SEQUENCE</scope>
    <source>
        <strain evidence="7">Expedition CK06-06</strain>
    </source>
</reference>
<name>X1CJM7_9ZZZZ</name>
<evidence type="ECO:0000256" key="1">
    <source>
        <dbReference type="ARBA" id="ARBA00005417"/>
    </source>
</evidence>
<evidence type="ECO:0000256" key="4">
    <source>
        <dbReference type="ARBA" id="ARBA00022840"/>
    </source>
</evidence>
<comment type="similarity">
    <text evidence="1">Belongs to the ABC transporter superfamily.</text>
</comment>
<dbReference type="AlphaFoldDB" id="X1CJM7"/>
<keyword evidence="2" id="KW-0813">Transport</keyword>
<dbReference type="InterPro" id="IPR050319">
    <property type="entry name" value="ABC_transp_ATP-bind"/>
</dbReference>
<feature type="non-terminal residue" evidence="7">
    <location>
        <position position="1"/>
    </location>
</feature>